<dbReference type="InterPro" id="IPR009188">
    <property type="entry name" value="NiFe-hyd_mat_HypX/HoxX"/>
</dbReference>
<comment type="caution">
    <text evidence="2">The sequence shown here is derived from an EMBL/GenBank/DDBJ whole genome shotgun (WGS) entry which is preliminary data.</text>
</comment>
<evidence type="ECO:0000313" key="3">
    <source>
        <dbReference type="Proteomes" id="UP000535937"/>
    </source>
</evidence>
<dbReference type="Gene3D" id="3.40.50.12230">
    <property type="match status" value="1"/>
</dbReference>
<evidence type="ECO:0000259" key="1">
    <source>
        <dbReference type="Pfam" id="PF02911"/>
    </source>
</evidence>
<dbReference type="EMBL" id="JACHWZ010000018">
    <property type="protein sequence ID" value="MBB3062607.1"/>
    <property type="molecule type" value="Genomic_DNA"/>
</dbReference>
<dbReference type="SUPFAM" id="SSF52096">
    <property type="entry name" value="ClpP/crotonase"/>
    <property type="match status" value="1"/>
</dbReference>
<evidence type="ECO:0000313" key="2">
    <source>
        <dbReference type="EMBL" id="MBB3062607.1"/>
    </source>
</evidence>
<dbReference type="Proteomes" id="UP000535937">
    <property type="component" value="Unassembled WGS sequence"/>
</dbReference>
<dbReference type="InterPro" id="IPR011034">
    <property type="entry name" value="Formyl_transferase-like_C_sf"/>
</dbReference>
<organism evidence="2 3">
    <name type="scientific">Microbulbifer rhizosphaerae</name>
    <dbReference type="NCBI Taxonomy" id="1562603"/>
    <lineage>
        <taxon>Bacteria</taxon>
        <taxon>Pseudomonadati</taxon>
        <taxon>Pseudomonadota</taxon>
        <taxon>Gammaproteobacteria</taxon>
        <taxon>Cellvibrionales</taxon>
        <taxon>Microbulbiferaceae</taxon>
        <taxon>Microbulbifer</taxon>
    </lineage>
</organism>
<dbReference type="InterPro" id="IPR005793">
    <property type="entry name" value="Formyl_trans_C"/>
</dbReference>
<dbReference type="GO" id="GO:0003824">
    <property type="term" value="F:catalytic activity"/>
    <property type="evidence" value="ECO:0007669"/>
    <property type="project" value="InterPro"/>
</dbReference>
<feature type="domain" description="Formyl transferase C-terminal" evidence="1">
    <location>
        <begin position="172"/>
        <end position="264"/>
    </location>
</feature>
<dbReference type="RefSeq" id="WP_183462035.1">
    <property type="nucleotide sequence ID" value="NZ_JACHWZ010000018.1"/>
</dbReference>
<dbReference type="PANTHER" id="PTHR43388">
    <property type="entry name" value="HYDROGENASE MATURATION FACTOR HOXX"/>
    <property type="match status" value="1"/>
</dbReference>
<name>A0A7W4ZAC4_9GAMM</name>
<dbReference type="SUPFAM" id="SSF53328">
    <property type="entry name" value="Formyltransferase"/>
    <property type="match status" value="1"/>
</dbReference>
<dbReference type="SUPFAM" id="SSF50486">
    <property type="entry name" value="FMT C-terminal domain-like"/>
    <property type="match status" value="1"/>
</dbReference>
<dbReference type="AlphaFoldDB" id="A0A7W4ZAC4"/>
<dbReference type="PANTHER" id="PTHR43388:SF1">
    <property type="entry name" value="HYDROGENASE MATURATION FACTOR HOXX"/>
    <property type="match status" value="1"/>
</dbReference>
<reference evidence="2 3" key="1">
    <citation type="submission" date="2020-08" db="EMBL/GenBank/DDBJ databases">
        <title>Genomic Encyclopedia of Type Strains, Phase III (KMG-III): the genomes of soil and plant-associated and newly described type strains.</title>
        <authorList>
            <person name="Whitman W."/>
        </authorList>
    </citation>
    <scope>NUCLEOTIDE SEQUENCE [LARGE SCALE GENOMIC DNA]</scope>
    <source>
        <strain evidence="2 3">CECT 8799</strain>
    </source>
</reference>
<dbReference type="InterPro" id="IPR047180">
    <property type="entry name" value="HoxX-like"/>
</dbReference>
<gene>
    <name evidence="2" type="ORF">FHS09_003456</name>
</gene>
<dbReference type="InterPro" id="IPR001753">
    <property type="entry name" value="Enoyl-CoA_hydra/iso"/>
</dbReference>
<keyword evidence="3" id="KW-1185">Reference proteome</keyword>
<dbReference type="InterPro" id="IPR036477">
    <property type="entry name" value="Formyl_transf_N_sf"/>
</dbReference>
<dbReference type="Pfam" id="PF02911">
    <property type="entry name" value="Formyl_trans_C"/>
    <property type="match status" value="1"/>
</dbReference>
<proteinExistence type="predicted"/>
<sequence>MRVLLLCSAFNGISQRIHRELELHGCQVSVELATGETGMENAVAEFRPRLIVCPYLVHRIPDAIWQKIPCLVLRPGIESDRGLSSLDWAIASNCTEWGVTLLQANGEMGAGDIWGTATFPLRGASKAGLYRREVTAAAASLVKSALAALKDPGFTPRPLETQKIPGRVQPPMRQADRAIDWQRDSTDITIAKLRAADSAPGIREEIGGQVVFLYGVRREENLSGGAGDFIAHSNGAVCRATVDGAVWIPQARCEGGIKLPAAQVLLPLLKEIPRELKNIPSAVEDIRSARIGDVAYLYFDFAGGAMNTGQCRRLLGHYRELQSGDARVIVLMGGEDFWSNGVHLHCIEAAEDPARESWENINAIDDLVEAIIETPDQITVAALRNNAGAGGAMMALACDHVLLREGVVLNPHYRTMGFCGSEYWTYLLPRRAGQKQALALTQNCLPLLATEALQMGLGDEIFDEGWDIFQREMEHYCRILSQSANFGAQLKAKRAMRTADEKRKPLRRYREEELEGVSAVIFDPEAEYQRARRDFVYKIPPQETPAHLRRKVRFWQRVVFS</sequence>
<accession>A0A7W4ZAC4</accession>
<dbReference type="PIRSF" id="PIRSF006787">
    <property type="entry name" value="Hydrgn_mat_HoxX"/>
    <property type="match status" value="1"/>
</dbReference>
<protein>
    <submittedName>
        <fullName evidence="2">Putative two-component system hydrogenase maturation factor HypX/HoxX</fullName>
    </submittedName>
</protein>
<dbReference type="CDD" id="cd06558">
    <property type="entry name" value="crotonase-like"/>
    <property type="match status" value="1"/>
</dbReference>
<dbReference type="Gene3D" id="3.90.226.10">
    <property type="entry name" value="2-enoyl-CoA Hydratase, Chain A, domain 1"/>
    <property type="match status" value="1"/>
</dbReference>
<dbReference type="InterPro" id="IPR029045">
    <property type="entry name" value="ClpP/crotonase-like_dom_sf"/>
</dbReference>
<dbReference type="Pfam" id="PF00378">
    <property type="entry name" value="ECH_1"/>
    <property type="match status" value="1"/>
</dbReference>